<feature type="compositionally biased region" description="Polar residues" evidence="1">
    <location>
        <begin position="170"/>
        <end position="195"/>
    </location>
</feature>
<name>A0A8T9BQD0_9HELO</name>
<evidence type="ECO:0000256" key="1">
    <source>
        <dbReference type="SAM" id="MobiDB-lite"/>
    </source>
</evidence>
<feature type="region of interest" description="Disordered" evidence="1">
    <location>
        <begin position="112"/>
        <end position="136"/>
    </location>
</feature>
<sequence>PSALDNSLKMPATSGPSLATSSPKRKRNPAPPTPPSSSPSSNMTSIPSSAIPQDEPPRAGSPRTKVAYHFQGLQLEDGIPKSRVARLDFQTTEHHRTLEQDNELAIRKRVKMLQTPSESSEREIPETPDIRPSKAFKIRIPSSRGIDPIIAEKASQVVLYNDTDPVIFTSGGSSLSKIKSAGSGLTRSYPSINRLSDSKSRSPQKRAGTPPLTSASLSQPFGSTPSLEDAEITAGEITIVDPDQAALTWHDDEITGHNPTDPDDDGTGINGIGFRPTAAEAYARTQKRKQQMEQYRTREAREARAKRSERRRGEMEGQRDKERKVRFEVGSVVST</sequence>
<feature type="compositionally biased region" description="Basic and acidic residues" evidence="1">
    <location>
        <begin position="295"/>
        <end position="327"/>
    </location>
</feature>
<comment type="caution">
    <text evidence="2">The sequence shown here is derived from an EMBL/GenBank/DDBJ whole genome shotgun (WGS) entry which is preliminary data.</text>
</comment>
<evidence type="ECO:0000313" key="3">
    <source>
        <dbReference type="Proteomes" id="UP000469558"/>
    </source>
</evidence>
<dbReference type="OrthoDB" id="5391950at2759"/>
<feature type="compositionally biased region" description="Low complexity" evidence="1">
    <location>
        <begin position="38"/>
        <end position="51"/>
    </location>
</feature>
<gene>
    <name evidence="2" type="ORF">LSUE1_G010295</name>
</gene>
<accession>A0A8T9BQD0</accession>
<keyword evidence="3" id="KW-1185">Reference proteome</keyword>
<feature type="region of interest" description="Disordered" evidence="1">
    <location>
        <begin position="1"/>
        <end position="65"/>
    </location>
</feature>
<protein>
    <submittedName>
        <fullName evidence="2">Uncharacterized protein</fullName>
    </submittedName>
</protein>
<feature type="compositionally biased region" description="Polar residues" evidence="1">
    <location>
        <begin position="211"/>
        <end position="226"/>
    </location>
</feature>
<dbReference type="AlphaFoldDB" id="A0A8T9BQD0"/>
<evidence type="ECO:0000313" key="2">
    <source>
        <dbReference type="EMBL" id="TVY52852.1"/>
    </source>
</evidence>
<proteinExistence type="predicted"/>
<feature type="compositionally biased region" description="Basic and acidic residues" evidence="1">
    <location>
        <begin position="119"/>
        <end position="132"/>
    </location>
</feature>
<dbReference type="Proteomes" id="UP000469558">
    <property type="component" value="Unassembled WGS sequence"/>
</dbReference>
<organism evidence="2 3">
    <name type="scientific">Lachnellula suecica</name>
    <dbReference type="NCBI Taxonomy" id="602035"/>
    <lineage>
        <taxon>Eukaryota</taxon>
        <taxon>Fungi</taxon>
        <taxon>Dikarya</taxon>
        <taxon>Ascomycota</taxon>
        <taxon>Pezizomycotina</taxon>
        <taxon>Leotiomycetes</taxon>
        <taxon>Helotiales</taxon>
        <taxon>Lachnaceae</taxon>
        <taxon>Lachnellula</taxon>
    </lineage>
</organism>
<reference evidence="2 3" key="1">
    <citation type="submission" date="2018-05" db="EMBL/GenBank/DDBJ databases">
        <title>Genome sequencing and assembly of the regulated plant pathogen Lachnellula willkommii and related sister species for the development of diagnostic species identification markers.</title>
        <authorList>
            <person name="Giroux E."/>
            <person name="Bilodeau G."/>
        </authorList>
    </citation>
    <scope>NUCLEOTIDE SEQUENCE [LARGE SCALE GENOMIC DNA]</scope>
    <source>
        <strain evidence="2 3">CBS 268.59</strain>
    </source>
</reference>
<feature type="region of interest" description="Disordered" evidence="1">
    <location>
        <begin position="169"/>
        <end position="335"/>
    </location>
</feature>
<feature type="non-terminal residue" evidence="2">
    <location>
        <position position="1"/>
    </location>
</feature>
<dbReference type="EMBL" id="QGMK01003413">
    <property type="protein sequence ID" value="TVY52852.1"/>
    <property type="molecule type" value="Genomic_DNA"/>
</dbReference>